<keyword evidence="2" id="KW-1185">Reference proteome</keyword>
<reference evidence="1 2" key="1">
    <citation type="submission" date="2022-04" db="EMBL/GenBank/DDBJ databases">
        <title>Hymenobacter sp. isolated from the air.</title>
        <authorList>
            <person name="Won M."/>
            <person name="Lee C.-M."/>
            <person name="Woen H.-Y."/>
            <person name="Kwon S.-W."/>
        </authorList>
    </citation>
    <scope>NUCLEOTIDE SEQUENCE [LARGE SCALE GENOMIC DNA]</scope>
    <source>
        <strain evidence="2">5116 S-27</strain>
    </source>
</reference>
<proteinExistence type="predicted"/>
<protein>
    <submittedName>
        <fullName evidence="1">Uncharacterized protein</fullName>
    </submittedName>
</protein>
<evidence type="ECO:0000313" key="1">
    <source>
        <dbReference type="EMBL" id="UOQ52002.1"/>
    </source>
</evidence>
<dbReference type="RefSeq" id="WP_244715577.1">
    <property type="nucleotide sequence ID" value="NZ_CP095049.1"/>
</dbReference>
<gene>
    <name evidence="1" type="ORF">MUN80_19840</name>
</gene>
<name>A0ABY4F7C6_9BACT</name>
<dbReference type="Proteomes" id="UP000831785">
    <property type="component" value="Chromosome"/>
</dbReference>
<dbReference type="EMBL" id="CP095049">
    <property type="protein sequence ID" value="UOQ52002.1"/>
    <property type="molecule type" value="Genomic_DNA"/>
</dbReference>
<organism evidence="1 2">
    <name type="scientific">Hymenobacter cellulosivorans</name>
    <dbReference type="NCBI Taxonomy" id="2932249"/>
    <lineage>
        <taxon>Bacteria</taxon>
        <taxon>Pseudomonadati</taxon>
        <taxon>Bacteroidota</taxon>
        <taxon>Cytophagia</taxon>
        <taxon>Cytophagales</taxon>
        <taxon>Hymenobacteraceae</taxon>
        <taxon>Hymenobacter</taxon>
    </lineage>
</organism>
<evidence type="ECO:0000313" key="2">
    <source>
        <dbReference type="Proteomes" id="UP000831785"/>
    </source>
</evidence>
<sequence>MRDALEFVAEVERDFSVTPLFLGSGFEDVNKEALSNQHSMSLTAEQAGQLTTENLHRMMLGIMGAKRQQLLAQRGQSYPMQFYCWHDEQAAQLRFSLISASAAALPFGCPVRLTADLNSILSAFLSSKYHDGITWDELAAATSAANETADDSSVYYLDVWKTLL</sequence>
<accession>A0ABY4F7C6</accession>